<dbReference type="AlphaFoldDB" id="X0S890"/>
<gene>
    <name evidence="1" type="ORF">S01H1_18055</name>
</gene>
<dbReference type="Gene3D" id="3.90.226.10">
    <property type="entry name" value="2-enoyl-CoA Hydratase, Chain A, domain 1"/>
    <property type="match status" value="1"/>
</dbReference>
<comment type="caution">
    <text evidence="1">The sequence shown here is derived from an EMBL/GenBank/DDBJ whole genome shotgun (WGS) entry which is preliminary data.</text>
</comment>
<sequence length="81" mass="8845">MIYEKDYMRAQASGYTFHFFIHGEMGCSSGYIDLLDALYNGTEADTIYIHINTGGGYLDTAVELIQAISTTPAHVITCADG</sequence>
<feature type="non-terminal residue" evidence="1">
    <location>
        <position position="81"/>
    </location>
</feature>
<dbReference type="EMBL" id="BARS01009623">
    <property type="protein sequence ID" value="GAF77258.1"/>
    <property type="molecule type" value="Genomic_DNA"/>
</dbReference>
<organism evidence="1">
    <name type="scientific">marine sediment metagenome</name>
    <dbReference type="NCBI Taxonomy" id="412755"/>
    <lineage>
        <taxon>unclassified sequences</taxon>
        <taxon>metagenomes</taxon>
        <taxon>ecological metagenomes</taxon>
    </lineage>
</organism>
<evidence type="ECO:0000313" key="1">
    <source>
        <dbReference type="EMBL" id="GAF77258.1"/>
    </source>
</evidence>
<proteinExistence type="predicted"/>
<dbReference type="InterPro" id="IPR029045">
    <property type="entry name" value="ClpP/crotonase-like_dom_sf"/>
</dbReference>
<accession>X0S890</accession>
<name>X0S890_9ZZZZ</name>
<reference evidence="1" key="1">
    <citation type="journal article" date="2014" name="Front. Microbiol.">
        <title>High frequency of phylogenetically diverse reductive dehalogenase-homologous genes in deep subseafloor sedimentary metagenomes.</title>
        <authorList>
            <person name="Kawai M."/>
            <person name="Futagami T."/>
            <person name="Toyoda A."/>
            <person name="Takaki Y."/>
            <person name="Nishi S."/>
            <person name="Hori S."/>
            <person name="Arai W."/>
            <person name="Tsubouchi T."/>
            <person name="Morono Y."/>
            <person name="Uchiyama I."/>
            <person name="Ito T."/>
            <person name="Fujiyama A."/>
            <person name="Inagaki F."/>
            <person name="Takami H."/>
        </authorList>
    </citation>
    <scope>NUCLEOTIDE SEQUENCE</scope>
    <source>
        <strain evidence="1">Expedition CK06-06</strain>
    </source>
</reference>
<dbReference type="SUPFAM" id="SSF52096">
    <property type="entry name" value="ClpP/crotonase"/>
    <property type="match status" value="1"/>
</dbReference>
<protein>
    <submittedName>
        <fullName evidence="1">Uncharacterized protein</fullName>
    </submittedName>
</protein>